<keyword evidence="3 6" id="KW-0187">Copper transport</keyword>
<keyword evidence="6" id="KW-0406">Ion transport</keyword>
<evidence type="ECO:0000313" key="8">
    <source>
        <dbReference type="Proteomes" id="UP000323000"/>
    </source>
</evidence>
<gene>
    <name evidence="7" type="ORF">EZV62_002785</name>
</gene>
<feature type="transmembrane region" description="Helical" evidence="6">
    <location>
        <begin position="173"/>
        <end position="193"/>
    </location>
</feature>
<evidence type="ECO:0000256" key="2">
    <source>
        <dbReference type="ARBA" id="ARBA00022692"/>
    </source>
</evidence>
<comment type="similarity">
    <text evidence="1 6">Belongs to the copper transporter (Ctr) (TC 1.A.56) family. SLC31A subfamily.</text>
</comment>
<comment type="subcellular location">
    <subcellularLocation>
        <location evidence="6">Membrane</location>
        <topology evidence="6">Multi-pass membrane protein</topology>
    </subcellularLocation>
</comment>
<dbReference type="PANTHER" id="PTHR12483:SF83">
    <property type="entry name" value="COPPER TRANSPORT PROTEIN"/>
    <property type="match status" value="1"/>
</dbReference>
<sequence length="268" mass="30332">MQHITFFWGTSTEIIFPGWPGQSLSCYILALVSVFVISLLVEWLSHARLVNYSTKTDITAGFLQTLMYGIRMALAYLVMLAVMSFNVGVFLAAVAGYSAGFLVFDLCLPSRDWNSALVRNSFLPDDANLILNLPQLSLNRDDTLCWHFDKRGFYSVRRGYKVALGLKERTVKLYLMFFGLVSWLLMSSACFLVRRNCVVHGSASWVAVDMVAWVDNFANEFRMANEPSHKEILSHQSIWKPPKLGGFKINYDASFRLRSSKAIVVVII</sequence>
<dbReference type="Proteomes" id="UP000323000">
    <property type="component" value="Chromosome 1"/>
</dbReference>
<keyword evidence="6" id="KW-0186">Copper</keyword>
<keyword evidence="4 6" id="KW-1133">Transmembrane helix</keyword>
<feature type="transmembrane region" description="Helical" evidence="6">
    <location>
        <begin position="27"/>
        <end position="45"/>
    </location>
</feature>
<dbReference type="OrthoDB" id="73901at2759"/>
<dbReference type="EMBL" id="VAHF01000001">
    <property type="protein sequence ID" value="TXG74206.1"/>
    <property type="molecule type" value="Genomic_DNA"/>
</dbReference>
<evidence type="ECO:0000256" key="4">
    <source>
        <dbReference type="ARBA" id="ARBA00022989"/>
    </source>
</evidence>
<keyword evidence="8" id="KW-1185">Reference proteome</keyword>
<dbReference type="PANTHER" id="PTHR12483">
    <property type="entry name" value="SOLUTE CARRIER FAMILY 31 COPPER TRANSPORTERS"/>
    <property type="match status" value="1"/>
</dbReference>
<dbReference type="InterPro" id="IPR007274">
    <property type="entry name" value="Cop_transporter"/>
</dbReference>
<evidence type="ECO:0000313" key="7">
    <source>
        <dbReference type="EMBL" id="TXG74206.1"/>
    </source>
</evidence>
<keyword evidence="5 6" id="KW-0472">Membrane</keyword>
<dbReference type="AlphaFoldDB" id="A0A5C7J0N1"/>
<keyword evidence="2 6" id="KW-0812">Transmembrane</keyword>
<evidence type="ECO:0000256" key="5">
    <source>
        <dbReference type="ARBA" id="ARBA00023136"/>
    </source>
</evidence>
<proteinExistence type="inferred from homology"/>
<dbReference type="GO" id="GO:0005886">
    <property type="term" value="C:plasma membrane"/>
    <property type="evidence" value="ECO:0007669"/>
    <property type="project" value="TreeGrafter"/>
</dbReference>
<organism evidence="7 8">
    <name type="scientific">Acer yangbiense</name>
    <dbReference type="NCBI Taxonomy" id="1000413"/>
    <lineage>
        <taxon>Eukaryota</taxon>
        <taxon>Viridiplantae</taxon>
        <taxon>Streptophyta</taxon>
        <taxon>Embryophyta</taxon>
        <taxon>Tracheophyta</taxon>
        <taxon>Spermatophyta</taxon>
        <taxon>Magnoliopsida</taxon>
        <taxon>eudicotyledons</taxon>
        <taxon>Gunneridae</taxon>
        <taxon>Pentapetalae</taxon>
        <taxon>rosids</taxon>
        <taxon>malvids</taxon>
        <taxon>Sapindales</taxon>
        <taxon>Sapindaceae</taxon>
        <taxon>Hippocastanoideae</taxon>
        <taxon>Acereae</taxon>
        <taxon>Acer</taxon>
    </lineage>
</organism>
<dbReference type="Pfam" id="PF04145">
    <property type="entry name" value="Ctr"/>
    <property type="match status" value="1"/>
</dbReference>
<evidence type="ECO:0000256" key="3">
    <source>
        <dbReference type="ARBA" id="ARBA00022796"/>
    </source>
</evidence>
<protein>
    <recommendedName>
        <fullName evidence="6">Copper transport protein</fullName>
    </recommendedName>
</protein>
<accession>A0A5C7J0N1</accession>
<evidence type="ECO:0000256" key="1">
    <source>
        <dbReference type="ARBA" id="ARBA00006921"/>
    </source>
</evidence>
<reference evidence="8" key="1">
    <citation type="journal article" date="2019" name="Gigascience">
        <title>De novo genome assembly of the endangered Acer yangbiense, a plant species with extremely small populations endemic to Yunnan Province, China.</title>
        <authorList>
            <person name="Yang J."/>
            <person name="Wariss H.M."/>
            <person name="Tao L."/>
            <person name="Zhang R."/>
            <person name="Yun Q."/>
            <person name="Hollingsworth P."/>
            <person name="Dao Z."/>
            <person name="Luo G."/>
            <person name="Guo H."/>
            <person name="Ma Y."/>
            <person name="Sun W."/>
        </authorList>
    </citation>
    <scope>NUCLEOTIDE SEQUENCE [LARGE SCALE GENOMIC DNA]</scope>
    <source>
        <strain evidence="8">cv. Malutang</strain>
    </source>
</reference>
<keyword evidence="6" id="KW-0813">Transport</keyword>
<comment type="caution">
    <text evidence="7">The sequence shown here is derived from an EMBL/GenBank/DDBJ whole genome shotgun (WGS) entry which is preliminary data.</text>
</comment>
<dbReference type="GO" id="GO:0005375">
    <property type="term" value="F:copper ion transmembrane transporter activity"/>
    <property type="evidence" value="ECO:0007669"/>
    <property type="project" value="UniProtKB-UniRule"/>
</dbReference>
<feature type="transmembrane region" description="Helical" evidence="6">
    <location>
        <begin position="74"/>
        <end position="104"/>
    </location>
</feature>
<name>A0A5C7J0N1_9ROSI</name>
<evidence type="ECO:0000256" key="6">
    <source>
        <dbReference type="RuleBase" id="RU367022"/>
    </source>
</evidence>